<gene>
    <name evidence="1" type="ordered locus">BMD_4509</name>
</gene>
<dbReference type="Proteomes" id="UP000002365">
    <property type="component" value="Chromosome"/>
</dbReference>
<sequence>MERFVTSTFYAYMYRFCRHCFFGYYGHLEDCAVNIAEVHSKIII</sequence>
<protein>
    <submittedName>
        <fullName evidence="1">Uncharacterized protein</fullName>
    </submittedName>
</protein>
<organism evidence="1 2">
    <name type="scientific">Priestia megaterium (strain DSM 319 / IMG 1521)</name>
    <name type="common">Bacillus megaterium</name>
    <dbReference type="NCBI Taxonomy" id="592022"/>
    <lineage>
        <taxon>Bacteria</taxon>
        <taxon>Bacillati</taxon>
        <taxon>Bacillota</taxon>
        <taxon>Bacilli</taxon>
        <taxon>Bacillales</taxon>
        <taxon>Bacillaceae</taxon>
        <taxon>Priestia</taxon>
    </lineage>
</organism>
<dbReference type="HOGENOM" id="CLU_3212508_0_0_9"/>
<reference evidence="1 2" key="1">
    <citation type="journal article" date="2011" name="J. Bacteriol.">
        <title>Genome sequences of the biotechnologically important Bacillus megaterium strains QM B1551 and DSM319.</title>
        <authorList>
            <person name="Eppinger M."/>
            <person name="Bunk B."/>
            <person name="Johns M.A."/>
            <person name="Edirisinghe J.N."/>
            <person name="Kutumbaka K.K."/>
            <person name="Koenig S.S."/>
            <person name="Huot Creasy H."/>
            <person name="Rosovitz M.J."/>
            <person name="Riley D.R."/>
            <person name="Daugherty S."/>
            <person name="Martin M."/>
            <person name="Elbourne L.D."/>
            <person name="Paulsen I."/>
            <person name="Biedendieck R."/>
            <person name="Braun C."/>
            <person name="Grayburn S."/>
            <person name="Dhingra S."/>
            <person name="Lukyanchuk V."/>
            <person name="Ball B."/>
            <person name="Ul-Qamar R."/>
            <person name="Seibel J."/>
            <person name="Bremer E."/>
            <person name="Jahn D."/>
            <person name="Ravel J."/>
            <person name="Vary P.S."/>
        </authorList>
    </citation>
    <scope>NUCLEOTIDE SEQUENCE [LARGE SCALE GENOMIC DNA]</scope>
    <source>
        <strain evidence="2">DSM 319 / IMG 1521</strain>
    </source>
</reference>
<evidence type="ECO:0000313" key="1">
    <source>
        <dbReference type="EMBL" id="ADF41333.1"/>
    </source>
</evidence>
<dbReference type="AlphaFoldDB" id="D5DMK1"/>
<dbReference type="KEGG" id="bmd:BMD_4509"/>
<proteinExistence type="predicted"/>
<accession>D5DMK1</accession>
<evidence type="ECO:0000313" key="2">
    <source>
        <dbReference type="Proteomes" id="UP000002365"/>
    </source>
</evidence>
<dbReference type="EMBL" id="CP001982">
    <property type="protein sequence ID" value="ADF41333.1"/>
    <property type="molecule type" value="Genomic_DNA"/>
</dbReference>
<name>D5DMK1_PRIM3</name>